<evidence type="ECO:0000256" key="1">
    <source>
        <dbReference type="PIRSR" id="PIRSR016184-1"/>
    </source>
</evidence>
<dbReference type="InterPro" id="IPR003719">
    <property type="entry name" value="Phenazine_PhzF-like"/>
</dbReference>
<sequence>MPFRQVDVFGAAPLAGNPLAVVLDAADVPEAAMRAFARWTNLSETAFVLPPTAPGADYRVRIFTPASELPFAGHPTLGSAHAWAERTGSTADRLVQECAAGLVELRRTDEGWAFAAPPFLRSGPADDEEIARVAEGLGIGPWDVVAAEWVDNGPGWLAVLLRDADAVLEIQPDLERMRIPTGVVGPHGAGGRADYEVRAFVPGLGVPEDPVTGSLNAGIALWFLGSGRATGGYTVRQGTRVGADGRVVVTQEDDRVWIAGATRTVLDGTASF</sequence>
<dbReference type="EMBL" id="QXTG01000003">
    <property type="protein sequence ID" value="RIX26660.1"/>
    <property type="molecule type" value="Genomic_DNA"/>
</dbReference>
<dbReference type="PIRSF" id="PIRSF016184">
    <property type="entry name" value="PhzC_PhzF"/>
    <property type="match status" value="1"/>
</dbReference>
<reference evidence="3" key="1">
    <citation type="submission" date="2018-09" db="EMBL/GenBank/DDBJ databases">
        <authorList>
            <person name="Kim I."/>
        </authorList>
    </citation>
    <scope>NUCLEOTIDE SEQUENCE [LARGE SCALE GENOMIC DNA]</scope>
    <source>
        <strain evidence="3">DD4a</strain>
    </source>
</reference>
<dbReference type="GO" id="GO:0005737">
    <property type="term" value="C:cytoplasm"/>
    <property type="evidence" value="ECO:0007669"/>
    <property type="project" value="TreeGrafter"/>
</dbReference>
<proteinExistence type="predicted"/>
<dbReference type="Gene3D" id="3.10.310.10">
    <property type="entry name" value="Diaminopimelate Epimerase, Chain A, domain 1"/>
    <property type="match status" value="2"/>
</dbReference>
<dbReference type="PANTHER" id="PTHR13774:SF32">
    <property type="entry name" value="ANTISENSE-ENHANCING SEQUENCE 1"/>
    <property type="match status" value="1"/>
</dbReference>
<dbReference type="GO" id="GO:0016853">
    <property type="term" value="F:isomerase activity"/>
    <property type="evidence" value="ECO:0007669"/>
    <property type="project" value="TreeGrafter"/>
</dbReference>
<dbReference type="SUPFAM" id="SSF54506">
    <property type="entry name" value="Diaminopimelate epimerase-like"/>
    <property type="match status" value="1"/>
</dbReference>
<feature type="active site" evidence="1">
    <location>
        <position position="44"/>
    </location>
</feature>
<dbReference type="NCBIfam" id="TIGR00654">
    <property type="entry name" value="PhzF_family"/>
    <property type="match status" value="1"/>
</dbReference>
<dbReference type="OrthoDB" id="9788221at2"/>
<keyword evidence="3" id="KW-1185">Reference proteome</keyword>
<accession>A0A3A1U052</accession>
<name>A0A3A1U052_9MICO</name>
<dbReference type="PANTHER" id="PTHR13774">
    <property type="entry name" value="PHENAZINE BIOSYNTHESIS PROTEIN"/>
    <property type="match status" value="1"/>
</dbReference>
<gene>
    <name evidence="2" type="ORF">D1781_15990</name>
</gene>
<evidence type="ECO:0000313" key="3">
    <source>
        <dbReference type="Proteomes" id="UP000265742"/>
    </source>
</evidence>
<dbReference type="AlphaFoldDB" id="A0A3A1U052"/>
<evidence type="ECO:0000313" key="2">
    <source>
        <dbReference type="EMBL" id="RIX26660.1"/>
    </source>
</evidence>
<organism evidence="2 3">
    <name type="scientific">Amnibacterium setariae</name>
    <dbReference type="NCBI Taxonomy" id="2306585"/>
    <lineage>
        <taxon>Bacteria</taxon>
        <taxon>Bacillati</taxon>
        <taxon>Actinomycetota</taxon>
        <taxon>Actinomycetes</taxon>
        <taxon>Micrococcales</taxon>
        <taxon>Microbacteriaceae</taxon>
        <taxon>Amnibacterium</taxon>
    </lineage>
</organism>
<dbReference type="Pfam" id="PF02567">
    <property type="entry name" value="PhzC-PhzF"/>
    <property type="match status" value="1"/>
</dbReference>
<protein>
    <submittedName>
        <fullName evidence="2">PhzF family phenazine biosynthesis protein</fullName>
    </submittedName>
</protein>
<comment type="caution">
    <text evidence="2">The sequence shown here is derived from an EMBL/GenBank/DDBJ whole genome shotgun (WGS) entry which is preliminary data.</text>
</comment>
<dbReference type="Proteomes" id="UP000265742">
    <property type="component" value="Unassembled WGS sequence"/>
</dbReference>